<evidence type="ECO:0000256" key="9">
    <source>
        <dbReference type="PROSITE-ProRule" id="PRU00094"/>
    </source>
</evidence>
<keyword evidence="3 9" id="KW-0863">Zinc-finger</keyword>
<evidence type="ECO:0000256" key="10">
    <source>
        <dbReference type="SAM" id="MobiDB-lite"/>
    </source>
</evidence>
<keyword evidence="7" id="KW-0804">Transcription</keyword>
<keyword evidence="5" id="KW-0805">Transcription regulation</keyword>
<dbReference type="SMART" id="SM00401">
    <property type="entry name" value="ZnF_GATA"/>
    <property type="match status" value="1"/>
</dbReference>
<evidence type="ECO:0000259" key="12">
    <source>
        <dbReference type="PROSITE" id="PS51916"/>
    </source>
</evidence>
<dbReference type="Gramene" id="Kaladp0096s0012.1.v1.1">
    <property type="protein sequence ID" value="Kaladp0096s0012.1.v1.1"/>
    <property type="gene ID" value="Kaladp0096s0012.v1.1"/>
</dbReference>
<sequence>MVKQGPCRHCGVTSTPLWRNGPPDKPVLCNACGSRWRTKGSLTNYTPLHARAEELDEYEDYKASRVRVVNVNKPKEVKLQKRKRNRNSDVVELGGDFHNYSHSYRRFVDDDTSNRSSSGSGVSNSESFGPFSSTVGSDLTGPEQSVGWEATVPSKKRTCFGRSKPSPIEKFTQELYTIWQEQQSYCPESPEEELLYESETPMVSVEIGHGSVLIKHPSEIAHEEDSEASSLSAEVKPYPRTEAHLRPATLFVHKEDKGAAAFQAPRAVKSIRISNPPLMNREQSYRNEAANVHDIQHLLGRRDSPLCAVDLNDIVNLEEFAAQFTTQEQQQLLKYLPKSDVERYPISLKSLFDDPLFQESLLSFQRLLAEGVFDLSFPNVEPDDCRNLRRLALSNPLKPNWVALYNLLKKSKNRPAAHNVTGSNVMELAKLSQKSQKSGSNLLSKDLNTVKLKHTTQAKEFADTDRTDFHPKNIFAPPSENPVSRVTQPLHDADMENDQDLLLDVPSNYAFPQAELLDPNQCLYR</sequence>
<keyword evidence="14" id="KW-1185">Reference proteome</keyword>
<dbReference type="PROSITE" id="PS50114">
    <property type="entry name" value="GATA_ZN_FINGER_2"/>
    <property type="match status" value="1"/>
</dbReference>
<evidence type="ECO:0000313" key="13">
    <source>
        <dbReference type="EnsemblPlants" id="Kaladp0096s0012.1.v1.1"/>
    </source>
</evidence>
<dbReference type="InterPro" id="IPR000679">
    <property type="entry name" value="Znf_GATA"/>
</dbReference>
<keyword evidence="4" id="KW-0862">Zinc</keyword>
<dbReference type="CDD" id="cd00202">
    <property type="entry name" value="ZnF_GATA"/>
    <property type="match status" value="1"/>
</dbReference>
<evidence type="ECO:0000259" key="11">
    <source>
        <dbReference type="PROSITE" id="PS50114"/>
    </source>
</evidence>
<keyword evidence="6" id="KW-0238">DNA-binding</keyword>
<reference evidence="13" key="1">
    <citation type="submission" date="2021-01" db="UniProtKB">
        <authorList>
            <consortium name="EnsemblPlants"/>
        </authorList>
    </citation>
    <scope>IDENTIFICATION</scope>
</reference>
<feature type="compositionally biased region" description="Low complexity" evidence="10">
    <location>
        <begin position="114"/>
        <end position="127"/>
    </location>
</feature>
<dbReference type="Gene3D" id="3.30.50.10">
    <property type="entry name" value="Erythroid Transcription Factor GATA-1, subunit A"/>
    <property type="match status" value="1"/>
</dbReference>
<dbReference type="InterPro" id="IPR044867">
    <property type="entry name" value="DEUBAD_dom"/>
</dbReference>
<keyword evidence="2" id="KW-0479">Metal-binding</keyword>
<evidence type="ECO:0000256" key="1">
    <source>
        <dbReference type="ARBA" id="ARBA00004123"/>
    </source>
</evidence>
<dbReference type="PROSITE" id="PS51916">
    <property type="entry name" value="DEUBAD"/>
    <property type="match status" value="1"/>
</dbReference>
<evidence type="ECO:0000256" key="6">
    <source>
        <dbReference type="ARBA" id="ARBA00023125"/>
    </source>
</evidence>
<keyword evidence="8" id="KW-0539">Nucleus</keyword>
<feature type="domain" description="DEUBAD" evidence="12">
    <location>
        <begin position="302"/>
        <end position="414"/>
    </location>
</feature>
<dbReference type="PANTHER" id="PTHR46855:SF1">
    <property type="entry name" value="GATA TRANSCRIPTION FACTOR 26"/>
    <property type="match status" value="1"/>
</dbReference>
<evidence type="ECO:0000256" key="8">
    <source>
        <dbReference type="ARBA" id="ARBA00023242"/>
    </source>
</evidence>
<evidence type="ECO:0000256" key="2">
    <source>
        <dbReference type="ARBA" id="ARBA00022723"/>
    </source>
</evidence>
<dbReference type="GO" id="GO:0008270">
    <property type="term" value="F:zinc ion binding"/>
    <property type="evidence" value="ECO:0007669"/>
    <property type="project" value="UniProtKB-KW"/>
</dbReference>
<dbReference type="GO" id="GO:0005634">
    <property type="term" value="C:nucleus"/>
    <property type="evidence" value="ECO:0007669"/>
    <property type="project" value="UniProtKB-SubCell"/>
</dbReference>
<dbReference type="InterPro" id="IPR044589">
    <property type="entry name" value="GATA26/27"/>
</dbReference>
<name>A0A7N0V0Z4_KALFE</name>
<feature type="region of interest" description="Disordered" evidence="10">
    <location>
        <begin position="108"/>
        <end position="150"/>
    </location>
</feature>
<evidence type="ECO:0000256" key="3">
    <source>
        <dbReference type="ARBA" id="ARBA00022771"/>
    </source>
</evidence>
<dbReference type="Pfam" id="PF00320">
    <property type="entry name" value="GATA"/>
    <property type="match status" value="1"/>
</dbReference>
<evidence type="ECO:0000256" key="5">
    <source>
        <dbReference type="ARBA" id="ARBA00023015"/>
    </source>
</evidence>
<evidence type="ECO:0000313" key="14">
    <source>
        <dbReference type="Proteomes" id="UP000594263"/>
    </source>
</evidence>
<dbReference type="Pfam" id="PF13919">
    <property type="entry name" value="ASXH"/>
    <property type="match status" value="1"/>
</dbReference>
<comment type="subcellular location">
    <subcellularLocation>
        <location evidence="1">Nucleus</location>
    </subcellularLocation>
</comment>
<dbReference type="PANTHER" id="PTHR46855">
    <property type="entry name" value="OSJNBB0038F03.10 PROTEIN"/>
    <property type="match status" value="1"/>
</dbReference>
<dbReference type="OMA" id="MMINKMS"/>
<accession>A0A7N0V0Z4</accession>
<feature type="domain" description="GATA-type" evidence="11">
    <location>
        <begin position="7"/>
        <end position="40"/>
    </location>
</feature>
<dbReference type="GO" id="GO:0043565">
    <property type="term" value="F:sequence-specific DNA binding"/>
    <property type="evidence" value="ECO:0007669"/>
    <property type="project" value="InterPro"/>
</dbReference>
<dbReference type="Proteomes" id="UP000594263">
    <property type="component" value="Unplaced"/>
</dbReference>
<dbReference type="GO" id="GO:0006355">
    <property type="term" value="P:regulation of DNA-templated transcription"/>
    <property type="evidence" value="ECO:0007669"/>
    <property type="project" value="InterPro"/>
</dbReference>
<dbReference type="SUPFAM" id="SSF57716">
    <property type="entry name" value="Glucocorticoid receptor-like (DNA-binding domain)"/>
    <property type="match status" value="1"/>
</dbReference>
<dbReference type="InterPro" id="IPR028020">
    <property type="entry name" value="ASX_DEUBAD_dom"/>
</dbReference>
<organism evidence="13 14">
    <name type="scientific">Kalanchoe fedtschenkoi</name>
    <name type="common">Lavender scallops</name>
    <name type="synonym">South American air plant</name>
    <dbReference type="NCBI Taxonomy" id="63787"/>
    <lineage>
        <taxon>Eukaryota</taxon>
        <taxon>Viridiplantae</taxon>
        <taxon>Streptophyta</taxon>
        <taxon>Embryophyta</taxon>
        <taxon>Tracheophyta</taxon>
        <taxon>Spermatophyta</taxon>
        <taxon>Magnoliopsida</taxon>
        <taxon>eudicotyledons</taxon>
        <taxon>Gunneridae</taxon>
        <taxon>Pentapetalae</taxon>
        <taxon>Saxifragales</taxon>
        <taxon>Crassulaceae</taxon>
        <taxon>Kalanchoe</taxon>
    </lineage>
</organism>
<dbReference type="AlphaFoldDB" id="A0A7N0V0Z4"/>
<protein>
    <recommendedName>
        <fullName evidence="15">GATA transcription factor</fullName>
    </recommendedName>
</protein>
<evidence type="ECO:0008006" key="15">
    <source>
        <dbReference type="Google" id="ProtNLM"/>
    </source>
</evidence>
<dbReference type="EnsemblPlants" id="Kaladp0096s0012.1.v1.1">
    <property type="protein sequence ID" value="Kaladp0096s0012.1.v1.1"/>
    <property type="gene ID" value="Kaladp0096s0012.v1.1"/>
</dbReference>
<proteinExistence type="predicted"/>
<evidence type="ECO:0000256" key="4">
    <source>
        <dbReference type="ARBA" id="ARBA00022833"/>
    </source>
</evidence>
<evidence type="ECO:0000256" key="7">
    <source>
        <dbReference type="ARBA" id="ARBA00023163"/>
    </source>
</evidence>
<dbReference type="InterPro" id="IPR013088">
    <property type="entry name" value="Znf_NHR/GATA"/>
</dbReference>